<evidence type="ECO:0000313" key="2">
    <source>
        <dbReference type="EMBL" id="KAF0688068.1"/>
    </source>
</evidence>
<feature type="compositionally biased region" description="Acidic residues" evidence="1">
    <location>
        <begin position="101"/>
        <end position="111"/>
    </location>
</feature>
<feature type="region of interest" description="Disordered" evidence="1">
    <location>
        <begin position="85"/>
        <end position="121"/>
    </location>
</feature>
<keyword evidence="4" id="KW-1185">Reference proteome</keyword>
<reference evidence="2" key="2">
    <citation type="submission" date="2019-06" db="EMBL/GenBank/DDBJ databases">
        <title>Genomics analysis of Aphanomyces spp. identifies a new class of oomycete effector associated with host adaptation.</title>
        <authorList>
            <person name="Gaulin E."/>
        </authorList>
    </citation>
    <scope>NUCLEOTIDE SEQUENCE</scope>
    <source>
        <strain evidence="2">CBS 578.67</strain>
    </source>
</reference>
<feature type="compositionally biased region" description="Low complexity" evidence="1">
    <location>
        <begin position="85"/>
        <end position="99"/>
    </location>
</feature>
<dbReference type="AlphaFoldDB" id="A0A485LEM5"/>
<sequence length="121" mass="12999">MLDSLRRLFPFLFCRAASATARGSMTKASPATATVWASCIRVFGKKRRPSDEPPLVLETPPYAASSAWLVTLAVLVAKQKELEAATAAADTDHANTQATVADDDDDDDDELDGSRASAEWL</sequence>
<evidence type="ECO:0000313" key="3">
    <source>
        <dbReference type="EMBL" id="VFT96982.1"/>
    </source>
</evidence>
<name>A0A485LEM5_9STRA</name>
<evidence type="ECO:0000256" key="1">
    <source>
        <dbReference type="SAM" id="MobiDB-lite"/>
    </source>
</evidence>
<proteinExistence type="predicted"/>
<organism evidence="3 4">
    <name type="scientific">Aphanomyces stellatus</name>
    <dbReference type="NCBI Taxonomy" id="120398"/>
    <lineage>
        <taxon>Eukaryota</taxon>
        <taxon>Sar</taxon>
        <taxon>Stramenopiles</taxon>
        <taxon>Oomycota</taxon>
        <taxon>Saprolegniomycetes</taxon>
        <taxon>Saprolegniales</taxon>
        <taxon>Verrucalvaceae</taxon>
        <taxon>Aphanomyces</taxon>
    </lineage>
</organism>
<dbReference type="EMBL" id="VJMH01006770">
    <property type="protein sequence ID" value="KAF0688068.1"/>
    <property type="molecule type" value="Genomic_DNA"/>
</dbReference>
<reference evidence="3 4" key="1">
    <citation type="submission" date="2019-03" db="EMBL/GenBank/DDBJ databases">
        <authorList>
            <person name="Gaulin E."/>
            <person name="Dumas B."/>
        </authorList>
    </citation>
    <scope>NUCLEOTIDE SEQUENCE [LARGE SCALE GENOMIC DNA]</scope>
    <source>
        <strain evidence="3">CBS 568.67</strain>
    </source>
</reference>
<accession>A0A485LEM5</accession>
<dbReference type="Proteomes" id="UP000332933">
    <property type="component" value="Unassembled WGS sequence"/>
</dbReference>
<gene>
    <name evidence="3" type="primary">Aste57867_20292</name>
    <name evidence="2" type="ORF">As57867_020226</name>
    <name evidence="3" type="ORF">ASTE57867_20292</name>
</gene>
<evidence type="ECO:0000313" key="4">
    <source>
        <dbReference type="Proteomes" id="UP000332933"/>
    </source>
</evidence>
<dbReference type="EMBL" id="CAADRA010006793">
    <property type="protein sequence ID" value="VFT96982.1"/>
    <property type="molecule type" value="Genomic_DNA"/>
</dbReference>
<protein>
    <submittedName>
        <fullName evidence="3">Aste57867_20292 protein</fullName>
    </submittedName>
</protein>